<reference evidence="3" key="1">
    <citation type="submission" date="2019-08" db="EMBL/GenBank/DDBJ databases">
        <authorList>
            <person name="Kucharzyk K."/>
            <person name="Murdoch R.W."/>
            <person name="Higgins S."/>
            <person name="Loffler F."/>
        </authorList>
    </citation>
    <scope>NUCLEOTIDE SEQUENCE</scope>
</reference>
<feature type="transmembrane region" description="Helical" evidence="1">
    <location>
        <begin position="253"/>
        <end position="276"/>
    </location>
</feature>
<dbReference type="PANTHER" id="PTHR23530">
    <property type="entry name" value="TRANSPORT PROTEIN-RELATED"/>
    <property type="match status" value="1"/>
</dbReference>
<name>A0A644UIB2_9ZZZZ</name>
<gene>
    <name evidence="3" type="ORF">SDC9_24451</name>
</gene>
<protein>
    <recommendedName>
        <fullName evidence="2">Major facilitator superfamily (MFS) profile domain-containing protein</fullName>
    </recommendedName>
</protein>
<feature type="transmembrane region" description="Helical" evidence="1">
    <location>
        <begin position="375"/>
        <end position="393"/>
    </location>
</feature>
<accession>A0A644UIB2</accession>
<feature type="transmembrane region" description="Helical" evidence="1">
    <location>
        <begin position="307"/>
        <end position="324"/>
    </location>
</feature>
<dbReference type="PANTHER" id="PTHR23530:SF1">
    <property type="entry name" value="PERMEASE, MAJOR FACILITATOR SUPERFAMILY-RELATED"/>
    <property type="match status" value="1"/>
</dbReference>
<dbReference type="SUPFAM" id="SSF103473">
    <property type="entry name" value="MFS general substrate transporter"/>
    <property type="match status" value="1"/>
</dbReference>
<dbReference type="GO" id="GO:0022857">
    <property type="term" value="F:transmembrane transporter activity"/>
    <property type="evidence" value="ECO:0007669"/>
    <property type="project" value="InterPro"/>
</dbReference>
<sequence length="407" mass="44618">MLVPFINRLLHWFVTGVSTTVLSLMMLSKGCSLETLGLVMAIASLFVVVFEFPSGILSDMVGQKKVYLFSLTISIVGYAVILMTNSFLGLMVGFSFYGIARAFSSGSVEALFINNYIRIEGKEKLHTLISWMNSGEIIGLATGALLGGFIPAIWARFFPDKNKYNGNLIIQICVLAVLLVFTLFGVKEGAETEKGKQTLGDHVRESTKLILNNRSILLLVIGTMVWGFCFNSIEVFWQPNVKGILGSDSQTWIFGLINSGYFLASLVGVGVINLVLRKRRISQSLILVISRLCVGLLIVVLALQKSLLSFAGIYLFLFMINGIMNIPEGTMLNSLLPDDKRSSLLSFSSLMLQLGGIIGSVLFSRLVKTLRISGVWIIAGIVFGISGLLYLYIRNPAMPGSRVRPND</sequence>
<dbReference type="AlphaFoldDB" id="A0A644UIB2"/>
<proteinExistence type="predicted"/>
<feature type="transmembrane region" description="Helical" evidence="1">
    <location>
        <begin position="344"/>
        <end position="363"/>
    </location>
</feature>
<dbReference type="InterPro" id="IPR020846">
    <property type="entry name" value="MFS_dom"/>
</dbReference>
<dbReference type="InterPro" id="IPR011701">
    <property type="entry name" value="MFS"/>
</dbReference>
<organism evidence="3">
    <name type="scientific">bioreactor metagenome</name>
    <dbReference type="NCBI Taxonomy" id="1076179"/>
    <lineage>
        <taxon>unclassified sequences</taxon>
        <taxon>metagenomes</taxon>
        <taxon>ecological metagenomes</taxon>
    </lineage>
</organism>
<feature type="transmembrane region" description="Helical" evidence="1">
    <location>
        <begin position="283"/>
        <end position="301"/>
    </location>
</feature>
<keyword evidence="1" id="KW-0812">Transmembrane</keyword>
<dbReference type="InterPro" id="IPR053160">
    <property type="entry name" value="MFS_DHA3_Transporter"/>
</dbReference>
<evidence type="ECO:0000313" key="3">
    <source>
        <dbReference type="EMBL" id="MPL78582.1"/>
    </source>
</evidence>
<dbReference type="Pfam" id="PF07690">
    <property type="entry name" value="MFS_1"/>
    <property type="match status" value="1"/>
</dbReference>
<dbReference type="InterPro" id="IPR036259">
    <property type="entry name" value="MFS_trans_sf"/>
</dbReference>
<dbReference type="PROSITE" id="PS50850">
    <property type="entry name" value="MFS"/>
    <property type="match status" value="1"/>
</dbReference>
<keyword evidence="1" id="KW-1133">Transmembrane helix</keyword>
<comment type="caution">
    <text evidence="3">The sequence shown here is derived from an EMBL/GenBank/DDBJ whole genome shotgun (WGS) entry which is preliminary data.</text>
</comment>
<feature type="transmembrane region" description="Helical" evidence="1">
    <location>
        <begin position="33"/>
        <end position="54"/>
    </location>
</feature>
<evidence type="ECO:0000259" key="2">
    <source>
        <dbReference type="PROSITE" id="PS50850"/>
    </source>
</evidence>
<feature type="transmembrane region" description="Helical" evidence="1">
    <location>
        <begin position="66"/>
        <end position="88"/>
    </location>
</feature>
<feature type="transmembrane region" description="Helical" evidence="1">
    <location>
        <begin position="168"/>
        <end position="186"/>
    </location>
</feature>
<dbReference type="Gene3D" id="1.20.1250.20">
    <property type="entry name" value="MFS general substrate transporter like domains"/>
    <property type="match status" value="1"/>
</dbReference>
<feature type="transmembrane region" description="Helical" evidence="1">
    <location>
        <begin position="137"/>
        <end position="156"/>
    </location>
</feature>
<feature type="transmembrane region" description="Helical" evidence="1">
    <location>
        <begin position="216"/>
        <end position="233"/>
    </location>
</feature>
<feature type="transmembrane region" description="Helical" evidence="1">
    <location>
        <begin position="9"/>
        <end position="27"/>
    </location>
</feature>
<dbReference type="EMBL" id="VSSQ01000118">
    <property type="protein sequence ID" value="MPL78582.1"/>
    <property type="molecule type" value="Genomic_DNA"/>
</dbReference>
<keyword evidence="1" id="KW-0472">Membrane</keyword>
<feature type="domain" description="Major facilitator superfamily (MFS) profile" evidence="2">
    <location>
        <begin position="1"/>
        <end position="398"/>
    </location>
</feature>
<evidence type="ECO:0000256" key="1">
    <source>
        <dbReference type="SAM" id="Phobius"/>
    </source>
</evidence>